<protein>
    <submittedName>
        <fullName evidence="1">Uncharacterized protein</fullName>
    </submittedName>
</protein>
<dbReference type="RefSeq" id="WP_066186338.1">
    <property type="nucleotide sequence ID" value="NZ_LCUJ01000003.1"/>
</dbReference>
<dbReference type="AlphaFoldDB" id="A0A1C0B756"/>
<evidence type="ECO:0000313" key="2">
    <source>
        <dbReference type="Proteomes" id="UP000093281"/>
    </source>
</evidence>
<proteinExistence type="predicted"/>
<gene>
    <name evidence="1" type="ORF">AAX29_01249</name>
</gene>
<reference evidence="2" key="1">
    <citation type="submission" date="2015-05" db="EMBL/GenBank/DDBJ databases">
        <authorList>
            <person name="Rovetto F."/>
            <person name="Cocolin L."/>
            <person name="Illeghems K."/>
            <person name="Van Nieuwerburgh F."/>
            <person name="Houf K."/>
        </authorList>
    </citation>
    <scope>NUCLEOTIDE SEQUENCE [LARGE SCALE GENOMIC DNA]</scope>
    <source>
        <strain evidence="2">DU22</strain>
    </source>
</reference>
<organism evidence="1 2">
    <name type="scientific">Aliarcobacter thereius</name>
    <dbReference type="NCBI Taxonomy" id="544718"/>
    <lineage>
        <taxon>Bacteria</taxon>
        <taxon>Pseudomonadati</taxon>
        <taxon>Campylobacterota</taxon>
        <taxon>Epsilonproteobacteria</taxon>
        <taxon>Campylobacterales</taxon>
        <taxon>Arcobacteraceae</taxon>
        <taxon>Aliarcobacter</taxon>
    </lineage>
</organism>
<comment type="caution">
    <text evidence="1">The sequence shown here is derived from an EMBL/GenBank/DDBJ whole genome shotgun (WGS) entry which is preliminary data.</text>
</comment>
<dbReference type="EMBL" id="LCUJ01000003">
    <property type="protein sequence ID" value="OCL99435.1"/>
    <property type="molecule type" value="Genomic_DNA"/>
</dbReference>
<sequence>MYLEEKIDDLRTKQNELIEMVQLFLPDLTTEKGVIHFLEITKNTFNNYMENGIFVEGIHYIKEGKSKVFVPREIIKLKRMGVKGKRKNITQQDTLDFLNKKLGIIPRAGIPSMEEM</sequence>
<name>A0A1C0B756_9BACT</name>
<evidence type="ECO:0000313" key="1">
    <source>
        <dbReference type="EMBL" id="OCL99435.1"/>
    </source>
</evidence>
<accession>A0A1C0B756</accession>
<dbReference type="OrthoDB" id="5345452at2"/>
<dbReference type="Proteomes" id="UP000093281">
    <property type="component" value="Unassembled WGS sequence"/>
</dbReference>